<proteinExistence type="predicted"/>
<evidence type="ECO:0000313" key="1">
    <source>
        <dbReference type="EMBL" id="RST60187.1"/>
    </source>
</evidence>
<dbReference type="RefSeq" id="WP_120119306.1">
    <property type="nucleotide sequence ID" value="NZ_QYTW02000006.1"/>
</dbReference>
<accession>A0A429X9N2</accession>
<dbReference type="AlphaFoldDB" id="A0A429X9N2"/>
<protein>
    <submittedName>
        <fullName evidence="1">Uncharacterized protein</fullName>
    </submittedName>
</protein>
<gene>
    <name evidence="1" type="ORF">D5F11_009015</name>
</gene>
<dbReference type="Proteomes" id="UP000287296">
    <property type="component" value="Unassembled WGS sequence"/>
</dbReference>
<sequence length="70" mass="8185">MLAKIAIWYLRKTKKSVLIGFEIKDGYLRSLNNNTLTYDNHLVNVDYRTRDDKPLLLPEGKFSISRKDNA</sequence>
<evidence type="ECO:0000313" key="2">
    <source>
        <dbReference type="Proteomes" id="UP000287296"/>
    </source>
</evidence>
<organism evidence="1 2">
    <name type="scientific">Siminovitchia terrae</name>
    <name type="common">Bacillus terrae</name>
    <dbReference type="NCBI Taxonomy" id="1914933"/>
    <lineage>
        <taxon>Bacteria</taxon>
        <taxon>Bacillati</taxon>
        <taxon>Bacillota</taxon>
        <taxon>Bacilli</taxon>
        <taxon>Bacillales</taxon>
        <taxon>Bacillaceae</taxon>
        <taxon>Siminovitchia</taxon>
    </lineage>
</organism>
<dbReference type="EMBL" id="QYTW02000006">
    <property type="protein sequence ID" value="RST60187.1"/>
    <property type="molecule type" value="Genomic_DNA"/>
</dbReference>
<dbReference type="OrthoDB" id="2895729at2"/>
<comment type="caution">
    <text evidence="1">The sequence shown here is derived from an EMBL/GenBank/DDBJ whole genome shotgun (WGS) entry which is preliminary data.</text>
</comment>
<name>A0A429X9N2_SIMTE</name>
<reference evidence="1 2" key="1">
    <citation type="submission" date="2018-12" db="EMBL/GenBank/DDBJ databases">
        <authorList>
            <person name="Sun L."/>
            <person name="Chen Z."/>
        </authorList>
    </citation>
    <scope>NUCLEOTIDE SEQUENCE [LARGE SCALE GENOMIC DNA]</scope>
    <source>
        <strain evidence="1 2">LMG 29736</strain>
    </source>
</reference>